<dbReference type="Pfam" id="PF07027">
    <property type="entry name" value="DUF1318"/>
    <property type="match status" value="1"/>
</dbReference>
<organism evidence="2 3">
    <name type="scientific">Photobacterium damselae subsp. damselae</name>
    <name type="common">Listonella damsela</name>
    <dbReference type="NCBI Taxonomy" id="85581"/>
    <lineage>
        <taxon>Bacteria</taxon>
        <taxon>Pseudomonadati</taxon>
        <taxon>Pseudomonadota</taxon>
        <taxon>Gammaproteobacteria</taxon>
        <taxon>Vibrionales</taxon>
        <taxon>Vibrionaceae</taxon>
        <taxon>Photobacterium</taxon>
    </lineage>
</organism>
<gene>
    <name evidence="2" type="ORF">HWA77_10810</name>
</gene>
<evidence type="ECO:0000313" key="3">
    <source>
        <dbReference type="Proteomes" id="UP000533429"/>
    </source>
</evidence>
<dbReference type="Proteomes" id="UP000533429">
    <property type="component" value="Unassembled WGS sequence"/>
</dbReference>
<dbReference type="RefSeq" id="WP_036765606.1">
    <property type="nucleotide sequence ID" value="NZ_AP026781.1"/>
</dbReference>
<dbReference type="KEGG" id="pds:CAY62_16020"/>
<comment type="caution">
    <text evidence="2">The sequence shown here is derived from an EMBL/GenBank/DDBJ whole genome shotgun (WGS) entry which is preliminary data.</text>
</comment>
<dbReference type="InterPro" id="IPR008309">
    <property type="entry name" value="YdbL"/>
</dbReference>
<evidence type="ECO:0000313" key="2">
    <source>
        <dbReference type="EMBL" id="NVP00702.1"/>
    </source>
</evidence>
<feature type="chain" id="PRO_5015062235" evidence="1">
    <location>
        <begin position="20"/>
        <end position="107"/>
    </location>
</feature>
<dbReference type="AlphaFoldDB" id="A0A1C3DLA0"/>
<dbReference type="EMBL" id="JABXOR010000673">
    <property type="protein sequence ID" value="NVP00702.1"/>
    <property type="molecule type" value="Genomic_DNA"/>
</dbReference>
<reference evidence="2 3" key="1">
    <citation type="submission" date="2020-06" db="EMBL/GenBank/DDBJ databases">
        <title>Photobacterium damselae subsp. damselae comparative genomics.</title>
        <authorList>
            <person name="Osorio C.R."/>
        </authorList>
    </citation>
    <scope>NUCLEOTIDE SEQUENCE [LARGE SCALE GENOMIC DNA]</scope>
    <source>
        <strain evidence="2 3">TW250/03</strain>
    </source>
</reference>
<accession>A0A1C3DLA0</accession>
<sequence length="107" mass="11751">MKRITLFLCALLFSVNAFAISLQQAKSQGLVGEANNGYIAIVTGSPSAEVKRLVQQVNQQRKSKYQSIGSSHGLSVNEVARLAYKKAVSKTPRGQYYQSTTGQWVKK</sequence>
<evidence type="ECO:0000256" key="1">
    <source>
        <dbReference type="SAM" id="SignalP"/>
    </source>
</evidence>
<keyword evidence="1" id="KW-0732">Signal</keyword>
<name>A0A1C3DLA0_PHODD</name>
<dbReference type="PIRSF" id="PIRSF025560">
    <property type="entry name" value="UCP025560"/>
    <property type="match status" value="1"/>
</dbReference>
<dbReference type="GeneID" id="93399580"/>
<feature type="signal peptide" evidence="1">
    <location>
        <begin position="1"/>
        <end position="19"/>
    </location>
</feature>
<protein>
    <submittedName>
        <fullName evidence="2">YdbL family protein</fullName>
    </submittedName>
</protein>
<proteinExistence type="predicted"/>